<dbReference type="PANTHER" id="PTHR43806:SF66">
    <property type="entry name" value="SERIN ENDOPEPTIDASE"/>
    <property type="match status" value="1"/>
</dbReference>
<dbReference type="GO" id="GO:0004252">
    <property type="term" value="F:serine-type endopeptidase activity"/>
    <property type="evidence" value="ECO:0007669"/>
    <property type="project" value="UniProtKB-UniRule"/>
</dbReference>
<keyword evidence="2 6" id="KW-0645">Protease</keyword>
<dbReference type="Proteomes" id="UP000044602">
    <property type="component" value="Unassembled WGS sequence"/>
</dbReference>
<dbReference type="InterPro" id="IPR022398">
    <property type="entry name" value="Peptidase_S8_His-AS"/>
</dbReference>
<dbReference type="InterPro" id="IPR023827">
    <property type="entry name" value="Peptidase_S8_Asp-AS"/>
</dbReference>
<keyword evidence="3 6" id="KW-0378">Hydrolase</keyword>
<dbReference type="InterPro" id="IPR034187">
    <property type="entry name" value="Peptidases_S8_5"/>
</dbReference>
<dbReference type="STRING" id="100787.A0A0G4KF75"/>
<dbReference type="PANTHER" id="PTHR43806">
    <property type="entry name" value="PEPTIDASE S8"/>
    <property type="match status" value="1"/>
</dbReference>
<proteinExistence type="inferred from homology"/>
<sequence>MRLLSILQILPLAGGAAAGSVFARNDEPSLGAADATKQYIIEVEKDADVEALSESLNAEDHVKVLKTYNSEVFHGLTIETDVYNLDSIGQLGDVAQAWPASVIELPDLGPDVQPPSNARLAAAANYSIHSWTGVDKIHATGNFGQGVKVAVVDTGVDYRHEALGGGFGPGFKVSGGYDIVGDAWPIENGEPDSDPLDGRGHGTHVAGIIAAQTDSLQGVAPGVDLLAYKVFSSMGSGTYDTYIIDAFIKAFDDDGADVITCSIGVSGGWSNGPWATIASRIAQQGVIITIAAANDGAQGAFYASSGSSGKEVLAVASAEAGTYAATPFQLTQTINGETTSIQSAYRYNGIKAWDIEDTPIHPLYLNTSSGQACSPASIPADTPDLSNVITLVRRGGCDYLDQEFNLRAFNVSRIMFYNDNSRPDHPSTWLSGPKILVDANVGEGIVEIIKAGGQVSADFSRFKDADWYVGMHNGVGNKPSEFTSWGGLNDMDLKPEVSAPGGNILSTWLDGTWRIASGTSMACPYLAGIAALFISEFGGREVHGPSLSKTFYNRVVASGNSMPWSTVDAVAFQDTGFWAPTIQAGSGLVDAWKVLNYSSTLSTTKWVLNDTAHFDGQHSTVIANNANVEVEYEFLLQPAAGVEVATTSGALAKLKDYKPLKMIPNITLPSGSFKLKPGEKRKAEFSFDYPRGLNEAKQPLYSGKVLITSSLGENLSVSYFGAAYNVKDQYKDMFIDNTPYIMSPSRNFPEKRNFTFDLSSGKSTSQDYPKVFTSFSFGCDELRWDIYESGWEESRWSYPPVVGENGYVGAATAFRDSLRYTFFDSSIHDKEDTVAFPIRALSRSIQSGGTSLGLDRHRFFWLGKLANGTYIKPGIYKMRFAALRPLGLRQDSNNWDIWETPEITVLPLPVD</sequence>
<dbReference type="InterPro" id="IPR000209">
    <property type="entry name" value="Peptidase_S8/S53_dom"/>
</dbReference>
<dbReference type="Gene3D" id="3.40.50.200">
    <property type="entry name" value="Peptidase S8/S53 domain"/>
    <property type="match status" value="2"/>
</dbReference>
<feature type="active site" description="Charge relay system" evidence="5 6">
    <location>
        <position position="201"/>
    </location>
</feature>
<dbReference type="EMBL" id="CVQH01000336">
    <property type="protein sequence ID" value="CRJ84744.1"/>
    <property type="molecule type" value="Genomic_DNA"/>
</dbReference>
<dbReference type="CDD" id="cd07489">
    <property type="entry name" value="Peptidases_S8_5"/>
    <property type="match status" value="1"/>
</dbReference>
<dbReference type="SUPFAM" id="SSF52743">
    <property type="entry name" value="Subtilisin-like"/>
    <property type="match status" value="1"/>
</dbReference>
<dbReference type="PRINTS" id="PR00723">
    <property type="entry name" value="SUBTILISIN"/>
</dbReference>
<dbReference type="PROSITE" id="PS51892">
    <property type="entry name" value="SUBTILASE"/>
    <property type="match status" value="1"/>
</dbReference>
<evidence type="ECO:0000256" key="5">
    <source>
        <dbReference type="PIRSR" id="PIRSR615500-1"/>
    </source>
</evidence>
<reference evidence="9 10" key="1">
    <citation type="submission" date="2015-05" db="EMBL/GenBank/DDBJ databases">
        <authorList>
            <person name="Wang D.B."/>
            <person name="Wang M."/>
        </authorList>
    </citation>
    <scope>NUCLEOTIDE SEQUENCE [LARGE SCALE GENOMIC DNA]</scope>
    <source>
        <strain evidence="9">VL1</strain>
    </source>
</reference>
<name>A0A0G4KF75_VERLO</name>
<dbReference type="InterPro" id="IPR050131">
    <property type="entry name" value="Peptidase_S8_subtilisin-like"/>
</dbReference>
<feature type="domain" description="Peptidase S8/S53" evidence="8">
    <location>
        <begin position="144"/>
        <end position="538"/>
    </location>
</feature>
<keyword evidence="4 6" id="KW-0720">Serine protease</keyword>
<dbReference type="Pfam" id="PF00082">
    <property type="entry name" value="Peptidase_S8"/>
    <property type="match status" value="1"/>
</dbReference>
<evidence type="ECO:0000256" key="1">
    <source>
        <dbReference type="ARBA" id="ARBA00011073"/>
    </source>
</evidence>
<dbReference type="InterPro" id="IPR015500">
    <property type="entry name" value="Peptidase_S8_subtilisin-rel"/>
</dbReference>
<dbReference type="PROSITE" id="PS00137">
    <property type="entry name" value="SUBTILASE_HIS"/>
    <property type="match status" value="1"/>
</dbReference>
<evidence type="ECO:0000313" key="9">
    <source>
        <dbReference type="EMBL" id="CRJ84744.1"/>
    </source>
</evidence>
<evidence type="ECO:0000259" key="8">
    <source>
        <dbReference type="Pfam" id="PF00082"/>
    </source>
</evidence>
<protein>
    <recommendedName>
        <fullName evidence="8">Peptidase S8/S53 domain-containing protein</fullName>
    </recommendedName>
</protein>
<evidence type="ECO:0000256" key="2">
    <source>
        <dbReference type="ARBA" id="ARBA00022670"/>
    </source>
</evidence>
<dbReference type="GO" id="GO:0006508">
    <property type="term" value="P:proteolysis"/>
    <property type="evidence" value="ECO:0007669"/>
    <property type="project" value="UniProtKB-KW"/>
</dbReference>
<keyword evidence="7" id="KW-0732">Signal</keyword>
<gene>
    <name evidence="9" type="ORF">BN1708_009140</name>
</gene>
<organism evidence="9 10">
    <name type="scientific">Verticillium longisporum</name>
    <name type="common">Verticillium dahliae var. longisporum</name>
    <dbReference type="NCBI Taxonomy" id="100787"/>
    <lineage>
        <taxon>Eukaryota</taxon>
        <taxon>Fungi</taxon>
        <taxon>Dikarya</taxon>
        <taxon>Ascomycota</taxon>
        <taxon>Pezizomycotina</taxon>
        <taxon>Sordariomycetes</taxon>
        <taxon>Hypocreomycetidae</taxon>
        <taxon>Glomerellales</taxon>
        <taxon>Plectosphaerellaceae</taxon>
        <taxon>Verticillium</taxon>
    </lineage>
</organism>
<evidence type="ECO:0000256" key="7">
    <source>
        <dbReference type="SAM" id="SignalP"/>
    </source>
</evidence>
<evidence type="ECO:0000256" key="4">
    <source>
        <dbReference type="ARBA" id="ARBA00022825"/>
    </source>
</evidence>
<comment type="similarity">
    <text evidence="1 6">Belongs to the peptidase S8 family.</text>
</comment>
<feature type="signal peptide" evidence="7">
    <location>
        <begin position="1"/>
        <end position="18"/>
    </location>
</feature>
<evidence type="ECO:0000256" key="6">
    <source>
        <dbReference type="PROSITE-ProRule" id="PRU01240"/>
    </source>
</evidence>
<feature type="chain" id="PRO_5002565078" description="Peptidase S8/S53 domain-containing protein" evidence="7">
    <location>
        <begin position="19"/>
        <end position="911"/>
    </location>
</feature>
<evidence type="ECO:0000313" key="10">
    <source>
        <dbReference type="Proteomes" id="UP000044602"/>
    </source>
</evidence>
<dbReference type="AlphaFoldDB" id="A0A0G4KF75"/>
<feature type="active site" description="Charge relay system" evidence="5 6">
    <location>
        <position position="520"/>
    </location>
</feature>
<accession>A0A0G4KF75</accession>
<feature type="active site" description="Charge relay system" evidence="5 6">
    <location>
        <position position="153"/>
    </location>
</feature>
<keyword evidence="10" id="KW-1185">Reference proteome</keyword>
<dbReference type="InterPro" id="IPR036852">
    <property type="entry name" value="Peptidase_S8/S53_dom_sf"/>
</dbReference>
<evidence type="ECO:0000256" key="3">
    <source>
        <dbReference type="ARBA" id="ARBA00022801"/>
    </source>
</evidence>
<dbReference type="PROSITE" id="PS00136">
    <property type="entry name" value="SUBTILASE_ASP"/>
    <property type="match status" value="1"/>
</dbReference>